<feature type="compositionally biased region" description="Basic and acidic residues" evidence="3">
    <location>
        <begin position="60"/>
        <end position="69"/>
    </location>
</feature>
<feature type="coiled-coil region" evidence="2">
    <location>
        <begin position="361"/>
        <end position="388"/>
    </location>
</feature>
<dbReference type="GO" id="GO:0008270">
    <property type="term" value="F:zinc ion binding"/>
    <property type="evidence" value="ECO:0007669"/>
    <property type="project" value="UniProtKB-KW"/>
</dbReference>
<keyword evidence="6" id="KW-1185">Reference proteome</keyword>
<keyword evidence="2" id="KW-0175">Coiled coil</keyword>
<evidence type="ECO:0000313" key="5">
    <source>
        <dbReference type="EMBL" id="OLP82381.1"/>
    </source>
</evidence>
<evidence type="ECO:0000313" key="6">
    <source>
        <dbReference type="Proteomes" id="UP000186817"/>
    </source>
</evidence>
<dbReference type="GO" id="GO:0003676">
    <property type="term" value="F:nucleic acid binding"/>
    <property type="evidence" value="ECO:0007669"/>
    <property type="project" value="InterPro"/>
</dbReference>
<name>A0A1Q9CHG8_SYMMI</name>
<evidence type="ECO:0000259" key="4">
    <source>
        <dbReference type="PROSITE" id="PS50158"/>
    </source>
</evidence>
<dbReference type="Proteomes" id="UP000186817">
    <property type="component" value="Unassembled WGS sequence"/>
</dbReference>
<feature type="domain" description="CCHC-type" evidence="4">
    <location>
        <begin position="249"/>
        <end position="264"/>
    </location>
</feature>
<protein>
    <recommendedName>
        <fullName evidence="4">CCHC-type domain-containing protein</fullName>
    </recommendedName>
</protein>
<dbReference type="AlphaFoldDB" id="A0A1Q9CHG8"/>
<dbReference type="OrthoDB" id="441505at2759"/>
<sequence>MPRPPAPVPPRQCDVKEDSTGDRVNHEVPPPSSCPSLAEQIDESTLPSPIPEAPPPLQDAKAEEARGVDEVQGDAMSVVLKGMAQLQGLVSEMSTSPKQSEKPESVKPGVSSLPELPTPGAESCLLFSDWIHNSRPPLSDISDTSEELWEGVLNEASTWYAKYLQLDPLSRLVFQPEPSEFLNKPKWSRVSRRIETMILAALPATVRQEVGKLHAQLLSELEMIGCKKGSDCNFEHSWSAIPFEDRKGRCKTCGAKGHKAQECKAGMKEGEAKAKGKGSMKGAPKAAVEAISAVPTPPPPPAADSQQQIKSMLADAALILQQAMPQREGAVSGEGATQGVPIAGPPKAPSAGVAQGTPVTLASLSAQLDSLRAMTREYEAKMMRFEEERVKVEAVALLDSGATHPVVPFSGDMSGLQKVPVTLAGESKEEWYRTKGGTLVVPPRDPSAEDQALSLIAELEDKRLQLFKNDIQDLESRMELVSAPLDPTEALRQYAVSGERPEDNPFRRWAEERQIQTASKNAGVEDLFEEVLQRDPSPVRLLSRDQMFIPREEEDEVGVWEDEWVPFEVHQAKAQVLSAEIQDERVMKVDDEFFTPNVEGLDSGLTGVVGTVWRGKQLVEDDHI</sequence>
<proteinExistence type="predicted"/>
<accession>A0A1Q9CHG8</accession>
<organism evidence="5 6">
    <name type="scientific">Symbiodinium microadriaticum</name>
    <name type="common">Dinoflagellate</name>
    <name type="synonym">Zooxanthella microadriatica</name>
    <dbReference type="NCBI Taxonomy" id="2951"/>
    <lineage>
        <taxon>Eukaryota</taxon>
        <taxon>Sar</taxon>
        <taxon>Alveolata</taxon>
        <taxon>Dinophyceae</taxon>
        <taxon>Suessiales</taxon>
        <taxon>Symbiodiniaceae</taxon>
        <taxon>Symbiodinium</taxon>
    </lineage>
</organism>
<feature type="compositionally biased region" description="Pro residues" evidence="3">
    <location>
        <begin position="1"/>
        <end position="10"/>
    </location>
</feature>
<keyword evidence="1" id="KW-0863">Zinc-finger</keyword>
<comment type="caution">
    <text evidence="5">The sequence shown here is derived from an EMBL/GenBank/DDBJ whole genome shotgun (WGS) entry which is preliminary data.</text>
</comment>
<feature type="compositionally biased region" description="Pro residues" evidence="3">
    <location>
        <begin position="48"/>
        <end position="57"/>
    </location>
</feature>
<keyword evidence="1" id="KW-0862">Zinc</keyword>
<evidence type="ECO:0000256" key="1">
    <source>
        <dbReference type="PROSITE-ProRule" id="PRU00047"/>
    </source>
</evidence>
<evidence type="ECO:0000256" key="3">
    <source>
        <dbReference type="SAM" id="MobiDB-lite"/>
    </source>
</evidence>
<dbReference type="InterPro" id="IPR001878">
    <property type="entry name" value="Znf_CCHC"/>
</dbReference>
<dbReference type="EMBL" id="LSRX01001198">
    <property type="protein sequence ID" value="OLP82381.1"/>
    <property type="molecule type" value="Genomic_DNA"/>
</dbReference>
<reference evidence="5 6" key="1">
    <citation type="submission" date="2016-02" db="EMBL/GenBank/DDBJ databases">
        <title>Genome analysis of coral dinoflagellate symbionts highlights evolutionary adaptations to a symbiotic lifestyle.</title>
        <authorList>
            <person name="Aranda M."/>
            <person name="Li Y."/>
            <person name="Liew Y.J."/>
            <person name="Baumgarten S."/>
            <person name="Simakov O."/>
            <person name="Wilson M."/>
            <person name="Piel J."/>
            <person name="Ashoor H."/>
            <person name="Bougouffa S."/>
            <person name="Bajic V.B."/>
            <person name="Ryu T."/>
            <person name="Ravasi T."/>
            <person name="Bayer T."/>
            <person name="Micklem G."/>
            <person name="Kim H."/>
            <person name="Bhak J."/>
            <person name="Lajeunesse T.C."/>
            <person name="Voolstra C.R."/>
        </authorList>
    </citation>
    <scope>NUCLEOTIDE SEQUENCE [LARGE SCALE GENOMIC DNA]</scope>
    <source>
        <strain evidence="5 6">CCMP2467</strain>
    </source>
</reference>
<gene>
    <name evidence="5" type="ORF">AK812_SmicGene36962</name>
</gene>
<feature type="region of interest" description="Disordered" evidence="3">
    <location>
        <begin position="1"/>
        <end position="69"/>
    </location>
</feature>
<dbReference type="PROSITE" id="PS50158">
    <property type="entry name" value="ZF_CCHC"/>
    <property type="match status" value="1"/>
</dbReference>
<feature type="region of interest" description="Disordered" evidence="3">
    <location>
        <begin position="91"/>
        <end position="115"/>
    </location>
</feature>
<evidence type="ECO:0000256" key="2">
    <source>
        <dbReference type="SAM" id="Coils"/>
    </source>
</evidence>
<keyword evidence="1" id="KW-0479">Metal-binding</keyword>
<feature type="compositionally biased region" description="Basic and acidic residues" evidence="3">
    <location>
        <begin position="13"/>
        <end position="26"/>
    </location>
</feature>